<organism evidence="2 3">
    <name type="scientific">Magnusiomyces paraingens</name>
    <dbReference type="NCBI Taxonomy" id="2606893"/>
    <lineage>
        <taxon>Eukaryota</taxon>
        <taxon>Fungi</taxon>
        <taxon>Dikarya</taxon>
        <taxon>Ascomycota</taxon>
        <taxon>Saccharomycotina</taxon>
        <taxon>Dipodascomycetes</taxon>
        <taxon>Dipodascales</taxon>
        <taxon>Dipodascaceae</taxon>
        <taxon>Magnusiomyces</taxon>
    </lineage>
</organism>
<dbReference type="OrthoDB" id="2588793at2759"/>
<keyword evidence="3" id="KW-1185">Reference proteome</keyword>
<evidence type="ECO:0000256" key="1">
    <source>
        <dbReference type="SAM" id="Phobius"/>
    </source>
</evidence>
<dbReference type="Proteomes" id="UP000398389">
    <property type="component" value="Unassembled WGS sequence"/>
</dbReference>
<keyword evidence="1" id="KW-0812">Transmembrane</keyword>
<evidence type="ECO:0000313" key="2">
    <source>
        <dbReference type="EMBL" id="VVT49971.1"/>
    </source>
</evidence>
<feature type="transmembrane region" description="Helical" evidence="1">
    <location>
        <begin position="12"/>
        <end position="30"/>
    </location>
</feature>
<keyword evidence="1" id="KW-1133">Transmembrane helix</keyword>
<accession>A0A5E8BGI4</accession>
<dbReference type="PROSITE" id="PS51257">
    <property type="entry name" value="PROKAR_LIPOPROTEIN"/>
    <property type="match status" value="1"/>
</dbReference>
<sequence>MSFARLQNKWLLVIAANAIVFGGIACYWLGTSAPFGTPRVPSSFIPKFDTSKNCPTLESTSSVSSSTTTHPLGGPEVPDHYCDPYNEAGYFNATDMVYPDITYISLNPSCQPLARNISARITAREYIPDLVNKTMVFFGDSVDRYSVNHICSSTNSFQKETYQEDHNHLWTNKSRPAPNCFPRVCQMEYLNTTIVNYFMYGFDASNVWERQNDKFWEPVNWRDRVNLAFEGLKTLERDEPQVTFINAALWELARFDRVAKLAGVPDSLSFSEAELIEYRDSLTEMVGMIRKRLPRTRLVYRESHFPKKPSAGYNLIDVPRPLRYSGQKVRQLNQVAYHVIKDAGGDYWPIGELTHSFVPKQVLLDDVHPNREALRAMWVPGFLEYLMRTSLDYKIVPGFN</sequence>
<evidence type="ECO:0000313" key="3">
    <source>
        <dbReference type="Proteomes" id="UP000398389"/>
    </source>
</evidence>
<dbReference type="Gene3D" id="3.40.50.1110">
    <property type="entry name" value="SGNH hydrolase"/>
    <property type="match status" value="1"/>
</dbReference>
<dbReference type="SUPFAM" id="SSF52266">
    <property type="entry name" value="SGNH hydrolase"/>
    <property type="match status" value="1"/>
</dbReference>
<dbReference type="GeneID" id="43581354"/>
<name>A0A5E8BGI4_9ASCO</name>
<reference evidence="2 3" key="1">
    <citation type="submission" date="2019-09" db="EMBL/GenBank/DDBJ databases">
        <authorList>
            <person name="Brejova B."/>
        </authorList>
    </citation>
    <scope>NUCLEOTIDE SEQUENCE [LARGE SCALE GENOMIC DNA]</scope>
</reference>
<keyword evidence="1" id="KW-0472">Membrane</keyword>
<dbReference type="InterPro" id="IPR036514">
    <property type="entry name" value="SGNH_hydro_sf"/>
</dbReference>
<protein>
    <submittedName>
        <fullName evidence="2">Uncharacterized protein</fullName>
    </submittedName>
</protein>
<dbReference type="AlphaFoldDB" id="A0A5E8BGI4"/>
<gene>
    <name evidence="2" type="ORF">SAPINGB_P002536</name>
</gene>
<dbReference type="EMBL" id="CABVLU010000002">
    <property type="protein sequence ID" value="VVT49971.1"/>
    <property type="molecule type" value="Genomic_DNA"/>
</dbReference>
<proteinExistence type="predicted"/>
<dbReference type="RefSeq" id="XP_031853145.1">
    <property type="nucleotide sequence ID" value="XM_031997254.1"/>
</dbReference>